<dbReference type="Gene3D" id="2.60.120.740">
    <property type="match status" value="1"/>
</dbReference>
<name>A0A671YZQ3_SPAAU</name>
<evidence type="ECO:0000259" key="3">
    <source>
        <dbReference type="PROSITE" id="PS50228"/>
    </source>
</evidence>
<protein>
    <recommendedName>
        <fullName evidence="3">SUEL-type lectin domain-containing protein</fullName>
    </recommendedName>
</protein>
<dbReference type="Ensembl" id="ENSSAUT00010071408.1">
    <property type="protein sequence ID" value="ENSSAUP00010068233.1"/>
    <property type="gene ID" value="ENSSAUG00010027107.1"/>
</dbReference>
<evidence type="ECO:0000313" key="5">
    <source>
        <dbReference type="Proteomes" id="UP000472265"/>
    </source>
</evidence>
<evidence type="ECO:0000256" key="2">
    <source>
        <dbReference type="ARBA" id="ARBA00022737"/>
    </source>
</evidence>
<organism evidence="4 5">
    <name type="scientific">Sparus aurata</name>
    <name type="common">Gilthead sea bream</name>
    <dbReference type="NCBI Taxonomy" id="8175"/>
    <lineage>
        <taxon>Eukaryota</taxon>
        <taxon>Metazoa</taxon>
        <taxon>Chordata</taxon>
        <taxon>Craniata</taxon>
        <taxon>Vertebrata</taxon>
        <taxon>Euteleostomi</taxon>
        <taxon>Actinopterygii</taxon>
        <taxon>Neopterygii</taxon>
        <taxon>Teleostei</taxon>
        <taxon>Neoteleostei</taxon>
        <taxon>Acanthomorphata</taxon>
        <taxon>Eupercaria</taxon>
        <taxon>Spariformes</taxon>
        <taxon>Sparidae</taxon>
        <taxon>Sparus</taxon>
    </lineage>
</organism>
<dbReference type="PANTHER" id="PTHR46780">
    <property type="entry name" value="PROTEIN EVA-1"/>
    <property type="match status" value="1"/>
</dbReference>
<sequence>SSRNLNFSLQIPGGTTKLHLPLHPSKSVTVPCVTPQILHTVACEHSLAFLQCGKITRSLLVIFVLGADYGRRDSSTCSINRPANHLQNTLCSRPTTKVAESCNGKSSCSVKASNSVFGDPCSDSYKYLVPSTECE</sequence>
<reference evidence="4" key="2">
    <citation type="submission" date="2025-08" db="UniProtKB">
        <authorList>
            <consortium name="Ensembl"/>
        </authorList>
    </citation>
    <scope>IDENTIFICATION</scope>
</reference>
<dbReference type="Proteomes" id="UP000472265">
    <property type="component" value="Chromosome 7"/>
</dbReference>
<keyword evidence="1" id="KW-0430">Lectin</keyword>
<dbReference type="GO" id="GO:0030246">
    <property type="term" value="F:carbohydrate binding"/>
    <property type="evidence" value="ECO:0007669"/>
    <property type="project" value="UniProtKB-KW"/>
</dbReference>
<dbReference type="OMA" id="QSTEINC"/>
<dbReference type="GeneTree" id="ENSGT00990000203979"/>
<dbReference type="InterPro" id="IPR000922">
    <property type="entry name" value="Lectin_gal-bd_dom"/>
</dbReference>
<proteinExistence type="predicted"/>
<feature type="domain" description="SUEL-type lectin" evidence="3">
    <location>
        <begin position="42"/>
        <end position="135"/>
    </location>
</feature>
<dbReference type="AlphaFoldDB" id="A0A671YZQ3"/>
<dbReference type="PROSITE" id="PS50228">
    <property type="entry name" value="SUEL_LECTIN"/>
    <property type="match status" value="1"/>
</dbReference>
<evidence type="ECO:0000256" key="1">
    <source>
        <dbReference type="ARBA" id="ARBA00022734"/>
    </source>
</evidence>
<dbReference type="InterPro" id="IPR043159">
    <property type="entry name" value="Lectin_gal-bd_sf"/>
</dbReference>
<reference evidence="4" key="3">
    <citation type="submission" date="2025-09" db="UniProtKB">
        <authorList>
            <consortium name="Ensembl"/>
        </authorList>
    </citation>
    <scope>IDENTIFICATION</scope>
</reference>
<reference evidence="4" key="1">
    <citation type="submission" date="2021-04" db="EMBL/GenBank/DDBJ databases">
        <authorList>
            <consortium name="Wellcome Sanger Institute Data Sharing"/>
        </authorList>
    </citation>
    <scope>NUCLEOTIDE SEQUENCE [LARGE SCALE GENOMIC DNA]</scope>
</reference>
<dbReference type="InParanoid" id="A0A671YZQ3"/>
<evidence type="ECO:0000313" key="4">
    <source>
        <dbReference type="Ensembl" id="ENSSAUP00010068233.1"/>
    </source>
</evidence>
<keyword evidence="2" id="KW-0677">Repeat</keyword>
<dbReference type="Pfam" id="PF02140">
    <property type="entry name" value="SUEL_Lectin"/>
    <property type="match status" value="1"/>
</dbReference>
<keyword evidence="5" id="KW-1185">Reference proteome</keyword>
<accession>A0A671YZQ3</accession>